<dbReference type="GO" id="GO:0003676">
    <property type="term" value="F:nucleic acid binding"/>
    <property type="evidence" value="ECO:0007669"/>
    <property type="project" value="InterPro"/>
</dbReference>
<dbReference type="Pfam" id="PF18701">
    <property type="entry name" value="DUF5641"/>
    <property type="match status" value="1"/>
</dbReference>
<evidence type="ECO:0000256" key="3">
    <source>
        <dbReference type="ARBA" id="ARBA00022722"/>
    </source>
</evidence>
<sequence>MSTISACKSKLTKAHTALEAIKGKIPQDLINPRMSELLPLADECQLLDRRQEALKAHLSNIRAALNAVREKQQAFLAAITSSNNPVDNTIYLDYMQDSKLEDAIVTAESLMQTLQTNLEEAATRHETLRTRLLNIQQDDDARPSLETPEDVARYETIEHSTQIPPIRFSPRETPPQGTTDTGSTTFANQQTSQHPAIQLGKLVLEPFSGDITQFQRFWRAFEVAIHNDTTISSTYKFLYLQGLLKGEAQIVLQDLDPDECNYYELVKALKKRYDRPHKTRAMLHRQLQQLPQAGQSGADLRNTWFRISGILRGLRRYEDFRTVLPILDLVRSKFPSDIQQKLHDVEFQSGTDFDLHQIMHHLDHIIASREKYEDTTTLKDSYSIHSSHRSRERSGSRSQSPAYHQPSCAFCGSRSHNTRACTSSMPVETRINIARSSNLCWRCLGQGHSRRHCNRPPCRRCSGNHAELLCRHRPRVEHKRYSPRRHDSHRSRRYDYDRNKRNYRSSSWDRYPSRSPSYDGRRSRSYSNSERSRSASWDDRRRDHRSRAYSPTRRYSRSPNRVHFRSSRRDRNYYSPVRDTQAGRRAGSPYPNAYRHQAQDSDEELEQLLQCLHSRNTRRAAAPTALMLVDAKACSRKNGALEKVVLLLDSGAQNSFITTSTAQHLGLLIYNEKERTYVSFGGLETTEVTGLADVDLIDISGRIFTLHVTTKDTITRPQNLPKLSSADIEFIKGRRLRIPLRTPDMSTLGHGSDTYQVWHSRVGQFGFSLGIPQSPDTDEVHTTFDAEEEAAQRLWSLDSLGITDNHDPKADDELNARILNNFYRSSKFIDGFLYVQFPWKSSHPPLADNKQLAYCRLVSQYQRLRRSPSAWKQYIAAIEDHLKAGFIEEVDERVVNTHRVYYIPHQAVYKESSSTTKLRIVFDASSKVRGAVSLNDCIHQGPTLLPDLVGILLRIRLYRLLLIADVEKAFHQIRLQRSQRDVTRFLWLKDPYSPPSQDNLRIFRFTRIPFGINASPFMLAAAIQYYLRRLRSPLASEIERNTYVDNVALGAETTKQAVQKYYIAKSVFGDMHMNLRQFVCNSNLVNDTIAKEDRVNAESETTLLGIAWNYHRDTLRMAVKTVDVEVHSKRTALRALASTYDPLGLLTPFLTNVKIFVQDLWAKQLAWDDPLDASDRQRWSELREELKSPLPTIPRLVFSRKATSDSFELCVFGDASKRVYACCAYLLSRSQSASSSRLVMAKSHLNDFKPITIPRSEILAVLISVRLAQYVVNQLDINISSIYVFSDSQIALHWIHSSRQFKTFVQNRVKAIKDIVVSFRQRNITTKFYYVASQDNPADCATRGLSTKDSQGHIWWSGPSFLRLPPSQWPTKSDFSLPPGSEKDCESEYQAAHLAHTSNFVSVLPFCRTNSLKKLLRITAYVLRFLRSRIFDRISSSSQKRLQHLIPQVAQSNTKGSLTAVEMTAAETLLILAHYREDEHILQRLPLHKFNVQKDHLGLLRCPLRVGQVTSAPVLIIPSHRLATILVWHHHLQCYHAGVYSTIAALRTNYFIPSIRSLVAKTLRTCVVCRKVSGHAYRYPEMPTLPEERTTRSRPFQYVGIDYLGPLSYRSVYFSASKIWVCLITCMATRAVHLELVVNNTVQEFLLAFRRFIARRGTPDIIYSDNATTFHAADDALSNVVYATGSWRQVADFSANHKITWRFITPLSPWKGGFYERMVQLFKSAFRKAVGRTLLMYEEFQTVVAEIEAVINSRPITPFRGAESSVSALRPIDFISPQVSLQIPPLDHLQSESAATAHKLGLWYKESLKVLDHFWHLWHTDYLAALKERHQLRIRQPKYVAAPLNINDVVIIADEKLPRSHWPLGLVVKIHSGSDGKFRSADVRTSSGKLLTRSIAHLHPLEIQAECTYPSDSHRQQKDLTPPLPQRTQPSRVAKTYHKFIRS</sequence>
<name>A0A7I4Y102_HAECO</name>
<dbReference type="InterPro" id="IPR000477">
    <property type="entry name" value="RT_dom"/>
</dbReference>
<feature type="region of interest" description="Disordered" evidence="8">
    <location>
        <begin position="1910"/>
        <end position="1935"/>
    </location>
</feature>
<dbReference type="Gene3D" id="3.10.10.10">
    <property type="entry name" value="HIV Type 1 Reverse Transcriptase, subunit A, domain 1"/>
    <property type="match status" value="1"/>
</dbReference>
<dbReference type="SUPFAM" id="SSF53098">
    <property type="entry name" value="Ribonuclease H-like"/>
    <property type="match status" value="1"/>
</dbReference>
<dbReference type="Pfam" id="PF03564">
    <property type="entry name" value="DUF1759"/>
    <property type="match status" value="1"/>
</dbReference>
<dbReference type="InterPro" id="IPR012337">
    <property type="entry name" value="RNaseH-like_sf"/>
</dbReference>
<keyword evidence="5" id="KW-0378">Hydrolase</keyword>
<dbReference type="Pfam" id="PF17921">
    <property type="entry name" value="Integrase_H2C2"/>
    <property type="match status" value="1"/>
</dbReference>
<keyword evidence="1" id="KW-0808">Transferase</keyword>
<dbReference type="PANTHER" id="PTHR47331:SF1">
    <property type="entry name" value="GAG-LIKE PROTEIN"/>
    <property type="match status" value="1"/>
</dbReference>
<feature type="compositionally biased region" description="Basic and acidic residues" evidence="8">
    <location>
        <begin position="530"/>
        <end position="541"/>
    </location>
</feature>
<dbReference type="InterPro" id="IPR043502">
    <property type="entry name" value="DNA/RNA_pol_sf"/>
</dbReference>
<organism evidence="10 11">
    <name type="scientific">Haemonchus contortus</name>
    <name type="common">Barber pole worm</name>
    <dbReference type="NCBI Taxonomy" id="6289"/>
    <lineage>
        <taxon>Eukaryota</taxon>
        <taxon>Metazoa</taxon>
        <taxon>Ecdysozoa</taxon>
        <taxon>Nematoda</taxon>
        <taxon>Chromadorea</taxon>
        <taxon>Rhabditida</taxon>
        <taxon>Rhabditina</taxon>
        <taxon>Rhabditomorpha</taxon>
        <taxon>Strongyloidea</taxon>
        <taxon>Trichostrongylidae</taxon>
        <taxon>Haemonchus</taxon>
    </lineage>
</organism>
<feature type="region of interest" description="Disordered" evidence="8">
    <location>
        <begin position="165"/>
        <end position="184"/>
    </location>
</feature>
<dbReference type="Gene3D" id="1.10.340.70">
    <property type="match status" value="1"/>
</dbReference>
<feature type="region of interest" description="Disordered" evidence="8">
    <location>
        <begin position="478"/>
        <end position="591"/>
    </location>
</feature>
<evidence type="ECO:0000256" key="8">
    <source>
        <dbReference type="SAM" id="MobiDB-lite"/>
    </source>
</evidence>
<dbReference type="InterPro" id="IPR021109">
    <property type="entry name" value="Peptidase_aspartic_dom_sf"/>
</dbReference>
<dbReference type="Proteomes" id="UP000025227">
    <property type="component" value="Unplaced"/>
</dbReference>
<dbReference type="PROSITE" id="PS00141">
    <property type="entry name" value="ASP_PROTEASE"/>
    <property type="match status" value="1"/>
</dbReference>
<evidence type="ECO:0000256" key="5">
    <source>
        <dbReference type="ARBA" id="ARBA00022801"/>
    </source>
</evidence>
<keyword evidence="6" id="KW-0695">RNA-directed DNA polymerase</keyword>
<proteinExistence type="predicted"/>
<dbReference type="Gene3D" id="2.40.70.10">
    <property type="entry name" value="Acid Proteases"/>
    <property type="match status" value="1"/>
</dbReference>
<dbReference type="OMA" id="CDINDIS"/>
<dbReference type="GO" id="GO:0042575">
    <property type="term" value="C:DNA polymerase complex"/>
    <property type="evidence" value="ECO:0007669"/>
    <property type="project" value="UniProtKB-ARBA"/>
</dbReference>
<evidence type="ECO:0000313" key="11">
    <source>
        <dbReference type="WBParaSite" id="HCON_00040550-00001"/>
    </source>
</evidence>
<evidence type="ECO:0000256" key="1">
    <source>
        <dbReference type="ARBA" id="ARBA00022679"/>
    </source>
</evidence>
<evidence type="ECO:0000313" key="10">
    <source>
        <dbReference type="Proteomes" id="UP000025227"/>
    </source>
</evidence>
<dbReference type="Gene3D" id="3.30.70.270">
    <property type="match status" value="1"/>
</dbReference>
<dbReference type="PROSITE" id="PS50994">
    <property type="entry name" value="INTEGRASE"/>
    <property type="match status" value="1"/>
</dbReference>
<dbReference type="Pfam" id="PF05380">
    <property type="entry name" value="Peptidase_A17"/>
    <property type="match status" value="1"/>
</dbReference>
<dbReference type="Gene3D" id="3.30.420.10">
    <property type="entry name" value="Ribonuclease H-like superfamily/Ribonuclease H"/>
    <property type="match status" value="1"/>
</dbReference>
<feature type="compositionally biased region" description="Basic residues" evidence="8">
    <location>
        <begin position="554"/>
        <end position="566"/>
    </location>
</feature>
<dbReference type="GO" id="GO:0015074">
    <property type="term" value="P:DNA integration"/>
    <property type="evidence" value="ECO:0007669"/>
    <property type="project" value="InterPro"/>
</dbReference>
<accession>A0A7I4Y102</accession>
<dbReference type="InterPro" id="IPR040676">
    <property type="entry name" value="DUF5641"/>
</dbReference>
<dbReference type="GO" id="GO:0003964">
    <property type="term" value="F:RNA-directed DNA polymerase activity"/>
    <property type="evidence" value="ECO:0007669"/>
    <property type="project" value="UniProtKB-KW"/>
</dbReference>
<dbReference type="Pfam" id="PF00078">
    <property type="entry name" value="RVT_1"/>
    <property type="match status" value="1"/>
</dbReference>
<evidence type="ECO:0000256" key="7">
    <source>
        <dbReference type="SAM" id="Coils"/>
    </source>
</evidence>
<feature type="compositionally biased region" description="Polar residues" evidence="8">
    <location>
        <begin position="175"/>
        <end position="184"/>
    </location>
</feature>
<evidence type="ECO:0000256" key="4">
    <source>
        <dbReference type="ARBA" id="ARBA00022759"/>
    </source>
</evidence>
<dbReference type="InterPro" id="IPR001969">
    <property type="entry name" value="Aspartic_peptidase_AS"/>
</dbReference>
<dbReference type="InterPro" id="IPR043128">
    <property type="entry name" value="Rev_trsase/Diguanyl_cyclase"/>
</dbReference>
<dbReference type="InterPro" id="IPR008042">
    <property type="entry name" value="Retrotrans_Pao"/>
</dbReference>
<dbReference type="WBParaSite" id="HCON_00040550-00001">
    <property type="protein sequence ID" value="HCON_00040550-00001"/>
    <property type="gene ID" value="HCON_00040550"/>
</dbReference>
<evidence type="ECO:0000256" key="6">
    <source>
        <dbReference type="ARBA" id="ARBA00022918"/>
    </source>
</evidence>
<protein>
    <submittedName>
        <fullName evidence="11">Integrase catalytic domain-containing protein</fullName>
    </submittedName>
</protein>
<dbReference type="OrthoDB" id="5920214at2759"/>
<evidence type="ECO:0000256" key="2">
    <source>
        <dbReference type="ARBA" id="ARBA00022695"/>
    </source>
</evidence>
<dbReference type="GO" id="GO:0004190">
    <property type="term" value="F:aspartic-type endopeptidase activity"/>
    <property type="evidence" value="ECO:0007669"/>
    <property type="project" value="InterPro"/>
</dbReference>
<feature type="region of interest" description="Disordered" evidence="8">
    <location>
        <begin position="378"/>
        <end position="404"/>
    </location>
</feature>
<feature type="domain" description="Integrase catalytic" evidence="9">
    <location>
        <begin position="1591"/>
        <end position="1779"/>
    </location>
</feature>
<dbReference type="SUPFAM" id="SSF56672">
    <property type="entry name" value="DNA/RNA polymerases"/>
    <property type="match status" value="1"/>
</dbReference>
<dbReference type="InterPro" id="IPR005312">
    <property type="entry name" value="DUF1759"/>
</dbReference>
<feature type="coiled-coil region" evidence="7">
    <location>
        <begin position="104"/>
        <end position="138"/>
    </location>
</feature>
<dbReference type="GO" id="GO:0004519">
    <property type="term" value="F:endonuclease activity"/>
    <property type="evidence" value="ECO:0007669"/>
    <property type="project" value="UniProtKB-KW"/>
</dbReference>
<evidence type="ECO:0000259" key="9">
    <source>
        <dbReference type="PROSITE" id="PS50994"/>
    </source>
</evidence>
<dbReference type="InterPro" id="IPR001584">
    <property type="entry name" value="Integrase_cat-core"/>
</dbReference>
<feature type="compositionally biased region" description="Basic residues" evidence="8">
    <location>
        <begin position="478"/>
        <end position="492"/>
    </location>
</feature>
<keyword evidence="10" id="KW-1185">Reference proteome</keyword>
<keyword evidence="4" id="KW-0255">Endonuclease</keyword>
<dbReference type="PANTHER" id="PTHR47331">
    <property type="entry name" value="PHD-TYPE DOMAIN-CONTAINING PROTEIN"/>
    <property type="match status" value="1"/>
</dbReference>
<dbReference type="InterPro" id="IPR036397">
    <property type="entry name" value="RNaseH_sf"/>
</dbReference>
<dbReference type="InterPro" id="IPR041588">
    <property type="entry name" value="Integrase_H2C2"/>
</dbReference>
<keyword evidence="3" id="KW-0540">Nuclease</keyword>
<reference evidence="11" key="1">
    <citation type="submission" date="2020-12" db="UniProtKB">
        <authorList>
            <consortium name="WormBaseParasite"/>
        </authorList>
    </citation>
    <scope>IDENTIFICATION</scope>
    <source>
        <strain evidence="11">MHco3</strain>
    </source>
</reference>
<keyword evidence="7" id="KW-0175">Coiled coil</keyword>
<dbReference type="GO" id="GO:0006508">
    <property type="term" value="P:proteolysis"/>
    <property type="evidence" value="ECO:0007669"/>
    <property type="project" value="InterPro"/>
</dbReference>
<keyword evidence="2" id="KW-0548">Nucleotidyltransferase</keyword>